<reference evidence="1 2" key="1">
    <citation type="submission" date="2013-01" db="EMBL/GenBank/DDBJ databases">
        <authorList>
            <person name="Harkins D.M."/>
            <person name="Durkin A.S."/>
            <person name="Brinkac L.M."/>
            <person name="Haft D.H."/>
            <person name="Selengut J.D."/>
            <person name="Sanka R."/>
            <person name="DePew J."/>
            <person name="Purushe J."/>
            <person name="Tulsiani S.M."/>
            <person name="Graham G.C."/>
            <person name="Burns M.-A."/>
            <person name="Dohnt M.F."/>
            <person name="Smythe L.D."/>
            <person name="McKay D.B."/>
            <person name="Craig S.B."/>
            <person name="Vinetz J.M."/>
            <person name="Sutton G.G."/>
            <person name="Nierman W.C."/>
            <person name="Fouts D.E."/>
        </authorList>
    </citation>
    <scope>NUCLEOTIDE SEQUENCE [LARGE SCALE GENOMIC DNA]</scope>
    <source>
        <strain evidence="1 2">LT2116</strain>
    </source>
</reference>
<evidence type="ECO:0000313" key="1">
    <source>
        <dbReference type="EMBL" id="EMF81905.1"/>
    </source>
</evidence>
<name>M3GZI7_9LEPT</name>
<evidence type="ECO:0000313" key="2">
    <source>
        <dbReference type="Proteomes" id="UP000011770"/>
    </source>
</evidence>
<sequence>MIFRIFKNGKFFYCTCEFDSEKEERLADMLSYSASDSHFLYRTHVNLDQ</sequence>
<comment type="caution">
    <text evidence="1">The sequence shown here is derived from an EMBL/GenBank/DDBJ whole genome shotgun (WGS) entry which is preliminary data.</text>
</comment>
<gene>
    <name evidence="1" type="ORF">LEP1GSC188_0759</name>
</gene>
<protein>
    <submittedName>
        <fullName evidence="1">Uncharacterized protein</fullName>
    </submittedName>
</protein>
<organism evidence="1 2">
    <name type="scientific">Leptospira weilii serovar Topaz str. LT2116</name>
    <dbReference type="NCBI Taxonomy" id="1088540"/>
    <lineage>
        <taxon>Bacteria</taxon>
        <taxon>Pseudomonadati</taxon>
        <taxon>Spirochaetota</taxon>
        <taxon>Spirochaetia</taxon>
        <taxon>Leptospirales</taxon>
        <taxon>Leptospiraceae</taxon>
        <taxon>Leptospira</taxon>
    </lineage>
</organism>
<dbReference type="AlphaFoldDB" id="M3GZI7"/>
<dbReference type="EMBL" id="AHOR02000029">
    <property type="protein sequence ID" value="EMF81905.1"/>
    <property type="molecule type" value="Genomic_DNA"/>
</dbReference>
<accession>M3GZI7</accession>
<dbReference type="Proteomes" id="UP000011770">
    <property type="component" value="Unassembled WGS sequence"/>
</dbReference>
<proteinExistence type="predicted"/>